<gene>
    <name evidence="4" type="ORF">BZG01_17030</name>
</gene>
<evidence type="ECO:0000313" key="5">
    <source>
        <dbReference type="Proteomes" id="UP000233618"/>
    </source>
</evidence>
<keyword evidence="1" id="KW-0175">Coiled coil</keyword>
<feature type="coiled-coil region" evidence="1">
    <location>
        <begin position="150"/>
        <end position="179"/>
    </location>
</feature>
<dbReference type="Pfam" id="PF06580">
    <property type="entry name" value="His_kinase"/>
    <property type="match status" value="1"/>
</dbReference>
<feature type="transmembrane region" description="Helical" evidence="2">
    <location>
        <begin position="12"/>
        <end position="31"/>
    </location>
</feature>
<protein>
    <recommendedName>
        <fullName evidence="3">Signal transduction histidine kinase internal region domain-containing protein</fullName>
    </recommendedName>
</protein>
<dbReference type="PANTHER" id="PTHR34220">
    <property type="entry name" value="SENSOR HISTIDINE KINASE YPDA"/>
    <property type="match status" value="1"/>
</dbReference>
<dbReference type="GO" id="GO:0000155">
    <property type="term" value="F:phosphorelay sensor kinase activity"/>
    <property type="evidence" value="ECO:0007669"/>
    <property type="project" value="InterPro"/>
</dbReference>
<keyword evidence="2" id="KW-0812">Transmembrane</keyword>
<organism evidence="4 5">
    <name type="scientific">Labilibaculum manganireducens</name>
    <dbReference type="NCBI Taxonomy" id="1940525"/>
    <lineage>
        <taxon>Bacteria</taxon>
        <taxon>Pseudomonadati</taxon>
        <taxon>Bacteroidota</taxon>
        <taxon>Bacteroidia</taxon>
        <taxon>Marinilabiliales</taxon>
        <taxon>Marinifilaceae</taxon>
        <taxon>Labilibaculum</taxon>
    </lineage>
</organism>
<accession>A0A2N3HX82</accession>
<dbReference type="PANTHER" id="PTHR34220:SF7">
    <property type="entry name" value="SENSOR HISTIDINE KINASE YPDA"/>
    <property type="match status" value="1"/>
</dbReference>
<dbReference type="Proteomes" id="UP000233618">
    <property type="component" value="Unassembled WGS sequence"/>
</dbReference>
<evidence type="ECO:0000259" key="3">
    <source>
        <dbReference type="Pfam" id="PF06580"/>
    </source>
</evidence>
<evidence type="ECO:0000313" key="4">
    <source>
        <dbReference type="EMBL" id="PKQ62680.1"/>
    </source>
</evidence>
<feature type="transmembrane region" description="Helical" evidence="2">
    <location>
        <begin position="131"/>
        <end position="151"/>
    </location>
</feature>
<dbReference type="AlphaFoldDB" id="A0A2N3HX82"/>
<sequence>MAKILSISDKKISIGLHVIAWIIIISIPFYLNNAFDSSDRHHLYQFYVHTLSAGFIFYVGYLWLIPSFFLQDRKVSYLVILSGLILGTYFLTSYINDTILFDSVQNAKFQEVMKKLTEDNNIRPPMKAFGIYNHILVSFLISGFAMGLGVMKKLKQNEEKQKELEKEKLNSELAFLKNQVSPHFFFNTLNNIYSLIGIDGSTAQESVLKLSKLMRYLLYESEHGETLMSHEIDFMSNYIDLMKLRLSSRVELQIEFPKDYTDFSIPPLLFVPFVENAFKHGLSYRDRSFITIGMEIEDDQIHFYCENSVGQRGRVDDLQYSGIGLENVKKRLNLLFPDQYDLKISNNEPTFRVYLNIKNLTI</sequence>
<comment type="caution">
    <text evidence="4">The sequence shown here is derived from an EMBL/GenBank/DDBJ whole genome shotgun (WGS) entry which is preliminary data.</text>
</comment>
<dbReference type="EMBL" id="MVDE01000033">
    <property type="protein sequence ID" value="PKQ62680.1"/>
    <property type="molecule type" value="Genomic_DNA"/>
</dbReference>
<keyword evidence="2" id="KW-1133">Transmembrane helix</keyword>
<keyword evidence="2" id="KW-0472">Membrane</keyword>
<evidence type="ECO:0000256" key="1">
    <source>
        <dbReference type="SAM" id="Coils"/>
    </source>
</evidence>
<dbReference type="InterPro" id="IPR036890">
    <property type="entry name" value="HATPase_C_sf"/>
</dbReference>
<dbReference type="InterPro" id="IPR050640">
    <property type="entry name" value="Bact_2-comp_sensor_kinase"/>
</dbReference>
<feature type="domain" description="Signal transduction histidine kinase internal region" evidence="3">
    <location>
        <begin position="172"/>
        <end position="249"/>
    </location>
</feature>
<proteinExistence type="predicted"/>
<dbReference type="InterPro" id="IPR010559">
    <property type="entry name" value="Sig_transdc_His_kin_internal"/>
</dbReference>
<dbReference type="SUPFAM" id="SSF55874">
    <property type="entry name" value="ATPase domain of HSP90 chaperone/DNA topoisomerase II/histidine kinase"/>
    <property type="match status" value="1"/>
</dbReference>
<reference evidence="4 5" key="1">
    <citation type="journal article" date="2017" name="Front. Microbiol.">
        <title>Labilibaculum manganireducens gen. nov., sp. nov. and Labilibaculum filiforme sp. nov., Novel Bacteroidetes Isolated from Subsurface Sediments of the Baltic Sea.</title>
        <authorList>
            <person name="Vandieken V."/>
            <person name="Marshall I.P."/>
            <person name="Niemann H."/>
            <person name="Engelen B."/>
            <person name="Cypionka H."/>
        </authorList>
    </citation>
    <scope>NUCLEOTIDE SEQUENCE [LARGE SCALE GENOMIC DNA]</scope>
    <source>
        <strain evidence="4 5">59.10-2M</strain>
    </source>
</reference>
<keyword evidence="5" id="KW-1185">Reference proteome</keyword>
<feature type="transmembrane region" description="Helical" evidence="2">
    <location>
        <begin position="43"/>
        <end position="63"/>
    </location>
</feature>
<dbReference type="RefSeq" id="WP_101311059.1">
    <property type="nucleotide sequence ID" value="NZ_MVDE01000033.1"/>
</dbReference>
<name>A0A2N3HX82_9BACT</name>
<evidence type="ECO:0000256" key="2">
    <source>
        <dbReference type="SAM" id="Phobius"/>
    </source>
</evidence>
<dbReference type="GO" id="GO:0016020">
    <property type="term" value="C:membrane"/>
    <property type="evidence" value="ECO:0007669"/>
    <property type="project" value="InterPro"/>
</dbReference>
<feature type="transmembrane region" description="Helical" evidence="2">
    <location>
        <begin position="75"/>
        <end position="95"/>
    </location>
</feature>